<reference evidence="2 3" key="1">
    <citation type="submission" date="2019-11" db="EMBL/GenBank/DDBJ databases">
        <title>Comparative genomics of hydrocarbon-degrading Desulfosarcina strains.</title>
        <authorList>
            <person name="Watanabe M."/>
            <person name="Kojima H."/>
            <person name="Fukui M."/>
        </authorList>
    </citation>
    <scope>NUCLEOTIDE SEQUENCE [LARGE SCALE GENOMIC DNA]</scope>
    <source>
        <strain evidence="2 3">PP31</strain>
    </source>
</reference>
<dbReference type="InterPro" id="IPR018710">
    <property type="entry name" value="DUF2232"/>
</dbReference>
<keyword evidence="1" id="KW-0812">Transmembrane</keyword>
<dbReference type="Proteomes" id="UP000427769">
    <property type="component" value="Chromosome"/>
</dbReference>
<evidence type="ECO:0008006" key="4">
    <source>
        <dbReference type="Google" id="ProtNLM"/>
    </source>
</evidence>
<feature type="transmembrane region" description="Helical" evidence="1">
    <location>
        <begin position="282"/>
        <end position="307"/>
    </location>
</feature>
<dbReference type="PANTHER" id="PTHR41324">
    <property type="entry name" value="MEMBRANE PROTEIN-RELATED"/>
    <property type="match status" value="1"/>
</dbReference>
<dbReference type="OrthoDB" id="12714at2"/>
<gene>
    <name evidence="2" type="ORF">DSCW_00070</name>
</gene>
<evidence type="ECO:0000256" key="1">
    <source>
        <dbReference type="SAM" id="Phobius"/>
    </source>
</evidence>
<dbReference type="AlphaFoldDB" id="A0A5K7YW85"/>
<dbReference type="EMBL" id="AP021875">
    <property type="protein sequence ID" value="BBO72590.1"/>
    <property type="molecule type" value="Genomic_DNA"/>
</dbReference>
<sequence length="323" mass="35872">MTPWPIHSGLSKDIATGVTATLTIFSLAVLMPVVGFLFSLFIPLPVLFYRAKLGRRHGMIVPLVSIAVMSLVFGGLTMDIFFFFGLMLLGFVMSEMFEKEVSVEMTILSVCGIVLGAGLVGIVLFGMVNQTGLYTLVSTYVATNLKLSLELYKGIGIPQETIDAITASLDRIQYVLIRILPSLAAASTLFVAWTNLIAARAIMTRRGLFYPDFGRLNHWRAPDPLVWGVIGCGLMTLVPNMDIRLIGINGLLVLLTVYFIQGIGIVSFYFEKKKLPRTIRVVLYTMIAFQQLFLLVVICIGLFDMWINFRKLDTHKHEPDPPA</sequence>
<feature type="transmembrane region" description="Helical" evidence="1">
    <location>
        <begin position="60"/>
        <end position="93"/>
    </location>
</feature>
<name>A0A5K7YW85_9BACT</name>
<keyword evidence="3" id="KW-1185">Reference proteome</keyword>
<evidence type="ECO:0000313" key="3">
    <source>
        <dbReference type="Proteomes" id="UP000427769"/>
    </source>
</evidence>
<accession>A0A5K7YW85</accession>
<dbReference type="PANTHER" id="PTHR41324:SF1">
    <property type="entry name" value="DUF2232 DOMAIN-CONTAINING PROTEIN"/>
    <property type="match status" value="1"/>
</dbReference>
<evidence type="ECO:0000313" key="2">
    <source>
        <dbReference type="EMBL" id="BBO72590.1"/>
    </source>
</evidence>
<dbReference type="KEGG" id="dwd:DSCW_00070"/>
<dbReference type="Pfam" id="PF09991">
    <property type="entry name" value="DUF2232"/>
    <property type="match status" value="1"/>
</dbReference>
<keyword evidence="1" id="KW-0472">Membrane</keyword>
<dbReference type="RefSeq" id="WP_155301791.1">
    <property type="nucleotide sequence ID" value="NZ_AP021875.1"/>
</dbReference>
<feature type="transmembrane region" description="Helical" evidence="1">
    <location>
        <begin position="105"/>
        <end position="128"/>
    </location>
</feature>
<organism evidence="2 3">
    <name type="scientific">Desulfosarcina widdelii</name>
    <dbReference type="NCBI Taxonomy" id="947919"/>
    <lineage>
        <taxon>Bacteria</taxon>
        <taxon>Pseudomonadati</taxon>
        <taxon>Thermodesulfobacteriota</taxon>
        <taxon>Desulfobacteria</taxon>
        <taxon>Desulfobacterales</taxon>
        <taxon>Desulfosarcinaceae</taxon>
        <taxon>Desulfosarcina</taxon>
    </lineage>
</organism>
<keyword evidence="1" id="KW-1133">Transmembrane helix</keyword>
<proteinExistence type="predicted"/>
<feature type="transmembrane region" description="Helical" evidence="1">
    <location>
        <begin position="20"/>
        <end position="48"/>
    </location>
</feature>
<feature type="transmembrane region" description="Helical" evidence="1">
    <location>
        <begin position="175"/>
        <end position="199"/>
    </location>
</feature>
<protein>
    <recommendedName>
        <fullName evidence="4">DUF2232 domain-containing protein</fullName>
    </recommendedName>
</protein>
<feature type="transmembrane region" description="Helical" evidence="1">
    <location>
        <begin position="250"/>
        <end position="270"/>
    </location>
</feature>